<dbReference type="EMBL" id="JH688070">
    <property type="protein sequence ID" value="EJD33837.1"/>
    <property type="molecule type" value="Genomic_DNA"/>
</dbReference>
<gene>
    <name evidence="1" type="ORF">AURDEDRAFT_177092</name>
</gene>
<reference evidence="2" key="1">
    <citation type="journal article" date="2012" name="Science">
        <title>The Paleozoic origin of enzymatic lignin decomposition reconstructed from 31 fungal genomes.</title>
        <authorList>
            <person name="Floudas D."/>
            <person name="Binder M."/>
            <person name="Riley R."/>
            <person name="Barry K."/>
            <person name="Blanchette R.A."/>
            <person name="Henrissat B."/>
            <person name="Martinez A.T."/>
            <person name="Otillar R."/>
            <person name="Spatafora J.W."/>
            <person name="Yadav J.S."/>
            <person name="Aerts A."/>
            <person name="Benoit I."/>
            <person name="Boyd A."/>
            <person name="Carlson A."/>
            <person name="Copeland A."/>
            <person name="Coutinho P.M."/>
            <person name="de Vries R.P."/>
            <person name="Ferreira P."/>
            <person name="Findley K."/>
            <person name="Foster B."/>
            <person name="Gaskell J."/>
            <person name="Glotzer D."/>
            <person name="Gorecki P."/>
            <person name="Heitman J."/>
            <person name="Hesse C."/>
            <person name="Hori C."/>
            <person name="Igarashi K."/>
            <person name="Jurgens J.A."/>
            <person name="Kallen N."/>
            <person name="Kersten P."/>
            <person name="Kohler A."/>
            <person name="Kuees U."/>
            <person name="Kumar T.K.A."/>
            <person name="Kuo A."/>
            <person name="LaButti K."/>
            <person name="Larrondo L.F."/>
            <person name="Lindquist E."/>
            <person name="Ling A."/>
            <person name="Lombard V."/>
            <person name="Lucas S."/>
            <person name="Lundell T."/>
            <person name="Martin R."/>
            <person name="McLaughlin D.J."/>
            <person name="Morgenstern I."/>
            <person name="Morin E."/>
            <person name="Murat C."/>
            <person name="Nagy L.G."/>
            <person name="Nolan M."/>
            <person name="Ohm R.A."/>
            <person name="Patyshakuliyeva A."/>
            <person name="Rokas A."/>
            <person name="Ruiz-Duenas F.J."/>
            <person name="Sabat G."/>
            <person name="Salamov A."/>
            <person name="Samejima M."/>
            <person name="Schmutz J."/>
            <person name="Slot J.C."/>
            <person name="St John F."/>
            <person name="Stenlid J."/>
            <person name="Sun H."/>
            <person name="Sun S."/>
            <person name="Syed K."/>
            <person name="Tsang A."/>
            <person name="Wiebenga A."/>
            <person name="Young D."/>
            <person name="Pisabarro A."/>
            <person name="Eastwood D.C."/>
            <person name="Martin F."/>
            <person name="Cullen D."/>
            <person name="Grigoriev I.V."/>
            <person name="Hibbett D.S."/>
        </authorList>
    </citation>
    <scope>NUCLEOTIDE SEQUENCE [LARGE SCALE GENOMIC DNA]</scope>
    <source>
        <strain evidence="2">TFB10046</strain>
    </source>
</reference>
<sequence>MNSEEGRILESLDDFNVYFISSRRLLARPPHPSPARGDRGRESIGLALALIRQEMFREWPSTSTLGIVGVYPLTPRVMAAVEEISYEVFSVDIFDRCNAWFTRHETDSTLSPGVRAQIFLAHHAFLGQVAEEVVLRLAACESLLDAWEL</sequence>
<keyword evidence="2" id="KW-1185">Reference proteome</keyword>
<proteinExistence type="predicted"/>
<evidence type="ECO:0000313" key="2">
    <source>
        <dbReference type="Proteomes" id="UP000006514"/>
    </source>
</evidence>
<dbReference type="AlphaFoldDB" id="J0WPN0"/>
<dbReference type="KEGG" id="adl:AURDEDRAFT_177092"/>
<name>J0WPN0_AURST</name>
<accession>J0WPN0</accession>
<organism evidence="1 2">
    <name type="scientific">Auricularia subglabra (strain TFB-10046 / SS5)</name>
    <name type="common">White-rot fungus</name>
    <name type="synonym">Auricularia delicata (strain TFB10046)</name>
    <dbReference type="NCBI Taxonomy" id="717982"/>
    <lineage>
        <taxon>Eukaryota</taxon>
        <taxon>Fungi</taxon>
        <taxon>Dikarya</taxon>
        <taxon>Basidiomycota</taxon>
        <taxon>Agaricomycotina</taxon>
        <taxon>Agaricomycetes</taxon>
        <taxon>Auriculariales</taxon>
        <taxon>Auriculariaceae</taxon>
        <taxon>Auricularia</taxon>
    </lineage>
</organism>
<dbReference type="Proteomes" id="UP000006514">
    <property type="component" value="Unassembled WGS sequence"/>
</dbReference>
<protein>
    <submittedName>
        <fullName evidence="1">Uncharacterized protein</fullName>
    </submittedName>
</protein>
<evidence type="ECO:0000313" key="1">
    <source>
        <dbReference type="EMBL" id="EJD33837.1"/>
    </source>
</evidence>
<dbReference type="InParanoid" id="J0WPN0"/>